<dbReference type="Proteomes" id="UP000249417">
    <property type="component" value="Unassembled WGS sequence"/>
</dbReference>
<organism evidence="4 5">
    <name type="scientific">Micavibrio aeruginosavorus</name>
    <dbReference type="NCBI Taxonomy" id="349221"/>
    <lineage>
        <taxon>Bacteria</taxon>
        <taxon>Pseudomonadati</taxon>
        <taxon>Bdellovibrionota</taxon>
        <taxon>Bdellovibrionia</taxon>
        <taxon>Bdellovibrionales</taxon>
        <taxon>Pseudobdellovibrionaceae</taxon>
        <taxon>Micavibrio</taxon>
    </lineage>
</organism>
<dbReference type="GO" id="GO:0006355">
    <property type="term" value="P:regulation of DNA-templated transcription"/>
    <property type="evidence" value="ECO:0007669"/>
    <property type="project" value="InterPro"/>
</dbReference>
<dbReference type="InterPro" id="IPR036388">
    <property type="entry name" value="WH-like_DNA-bd_sf"/>
</dbReference>
<dbReference type="SMART" id="SM00862">
    <property type="entry name" value="Trans_reg_C"/>
    <property type="match status" value="1"/>
</dbReference>
<sequence>MSLPKLGIFADTRAQAAYLEEIARLAGWEASADNASAVLLSGECECPADVTEASFFRLGSKQASDPENVRVVTAPLKAGNLIDILVRVRLASQSGPAQVPIGPAILDTRENLWILEGQAPLRLTDKETAILIYLKEAEGMPVSRQTLLDAVWAYAQGVETHTLETHIYRLRQKIESDPAKPEILLTDGAGYKIPV</sequence>
<dbReference type="CDD" id="cd00383">
    <property type="entry name" value="trans_reg_C"/>
    <property type="match status" value="1"/>
</dbReference>
<evidence type="ECO:0000259" key="3">
    <source>
        <dbReference type="PROSITE" id="PS51755"/>
    </source>
</evidence>
<evidence type="ECO:0000313" key="4">
    <source>
        <dbReference type="EMBL" id="PZQ46268.1"/>
    </source>
</evidence>
<dbReference type="EMBL" id="QFQB01000029">
    <property type="protein sequence ID" value="PZQ46268.1"/>
    <property type="molecule type" value="Genomic_DNA"/>
</dbReference>
<feature type="DNA-binding region" description="OmpR/PhoB-type" evidence="2">
    <location>
        <begin position="96"/>
        <end position="195"/>
    </location>
</feature>
<evidence type="ECO:0000256" key="2">
    <source>
        <dbReference type="PROSITE-ProRule" id="PRU01091"/>
    </source>
</evidence>
<dbReference type="InterPro" id="IPR001867">
    <property type="entry name" value="OmpR/PhoB-type_DNA-bd"/>
</dbReference>
<proteinExistence type="predicted"/>
<evidence type="ECO:0000313" key="5">
    <source>
        <dbReference type="Proteomes" id="UP000249417"/>
    </source>
</evidence>
<dbReference type="GO" id="GO:0000160">
    <property type="term" value="P:phosphorelay signal transduction system"/>
    <property type="evidence" value="ECO:0007669"/>
    <property type="project" value="InterPro"/>
</dbReference>
<gene>
    <name evidence="4" type="ORF">DI551_05440</name>
</gene>
<dbReference type="Gene3D" id="1.10.10.10">
    <property type="entry name" value="Winged helix-like DNA-binding domain superfamily/Winged helix DNA-binding domain"/>
    <property type="match status" value="1"/>
</dbReference>
<reference evidence="4 5" key="1">
    <citation type="submission" date="2017-08" db="EMBL/GenBank/DDBJ databases">
        <title>Infants hospitalized years apart are colonized by the same room-sourced microbial strains.</title>
        <authorList>
            <person name="Brooks B."/>
            <person name="Olm M.R."/>
            <person name="Firek B.A."/>
            <person name="Baker R."/>
            <person name="Thomas B.C."/>
            <person name="Morowitz M.J."/>
            <person name="Banfield J.F."/>
        </authorList>
    </citation>
    <scope>NUCLEOTIDE SEQUENCE [LARGE SCALE GENOMIC DNA]</scope>
    <source>
        <strain evidence="4">S2_005_002_R2_29</strain>
    </source>
</reference>
<evidence type="ECO:0000256" key="1">
    <source>
        <dbReference type="ARBA" id="ARBA00023125"/>
    </source>
</evidence>
<keyword evidence="1 2" id="KW-0238">DNA-binding</keyword>
<dbReference type="GO" id="GO:0003677">
    <property type="term" value="F:DNA binding"/>
    <property type="evidence" value="ECO:0007669"/>
    <property type="project" value="UniProtKB-UniRule"/>
</dbReference>
<dbReference type="SUPFAM" id="SSF46894">
    <property type="entry name" value="C-terminal effector domain of the bipartite response regulators"/>
    <property type="match status" value="1"/>
</dbReference>
<comment type="caution">
    <text evidence="4">The sequence shown here is derived from an EMBL/GenBank/DDBJ whole genome shotgun (WGS) entry which is preliminary data.</text>
</comment>
<accession>A0A2W5N0V3</accession>
<dbReference type="Pfam" id="PF00486">
    <property type="entry name" value="Trans_reg_C"/>
    <property type="match status" value="1"/>
</dbReference>
<feature type="domain" description="OmpR/PhoB-type" evidence="3">
    <location>
        <begin position="96"/>
        <end position="195"/>
    </location>
</feature>
<dbReference type="InterPro" id="IPR016032">
    <property type="entry name" value="Sig_transdc_resp-reg_C-effctor"/>
</dbReference>
<protein>
    <recommendedName>
        <fullName evidence="3">OmpR/PhoB-type domain-containing protein</fullName>
    </recommendedName>
</protein>
<dbReference type="PROSITE" id="PS51755">
    <property type="entry name" value="OMPR_PHOB"/>
    <property type="match status" value="1"/>
</dbReference>
<dbReference type="AlphaFoldDB" id="A0A2W5N0V3"/>
<name>A0A2W5N0V3_9BACT</name>